<dbReference type="EMBL" id="FOLM01000001">
    <property type="protein sequence ID" value="SFB99649.1"/>
    <property type="molecule type" value="Genomic_DNA"/>
</dbReference>
<evidence type="ECO:0000313" key="3">
    <source>
        <dbReference type="Proteomes" id="UP000199207"/>
    </source>
</evidence>
<organism evidence="2 3">
    <name type="scientific">Streptomyces aidingensis</name>
    <dbReference type="NCBI Taxonomy" id="910347"/>
    <lineage>
        <taxon>Bacteria</taxon>
        <taxon>Bacillati</taxon>
        <taxon>Actinomycetota</taxon>
        <taxon>Actinomycetes</taxon>
        <taxon>Kitasatosporales</taxon>
        <taxon>Streptomycetaceae</taxon>
        <taxon>Streptomyces</taxon>
    </lineage>
</organism>
<keyword evidence="3" id="KW-1185">Reference proteome</keyword>
<keyword evidence="1" id="KW-0812">Transmembrane</keyword>
<gene>
    <name evidence="2" type="ORF">SAMN05421773_101769</name>
</gene>
<accession>A0A1I1FJH9</accession>
<dbReference type="RefSeq" id="WP_175541235.1">
    <property type="nucleotide sequence ID" value="NZ_FOLM01000001.1"/>
</dbReference>
<dbReference type="STRING" id="910347.SAMN05421773_101769"/>
<proteinExistence type="predicted"/>
<keyword evidence="1" id="KW-0472">Membrane</keyword>
<protein>
    <submittedName>
        <fullName evidence="2">Uncharacterized protein</fullName>
    </submittedName>
</protein>
<evidence type="ECO:0000313" key="2">
    <source>
        <dbReference type="EMBL" id="SFB99649.1"/>
    </source>
</evidence>
<keyword evidence="1" id="KW-1133">Transmembrane helix</keyword>
<evidence type="ECO:0000256" key="1">
    <source>
        <dbReference type="SAM" id="Phobius"/>
    </source>
</evidence>
<dbReference type="AlphaFoldDB" id="A0A1I1FJH9"/>
<reference evidence="2 3" key="1">
    <citation type="submission" date="2016-10" db="EMBL/GenBank/DDBJ databases">
        <authorList>
            <person name="de Groot N.N."/>
        </authorList>
    </citation>
    <scope>NUCLEOTIDE SEQUENCE [LARGE SCALE GENOMIC DNA]</scope>
    <source>
        <strain evidence="2 3">CGMCC 4.5739</strain>
    </source>
</reference>
<dbReference type="Proteomes" id="UP000199207">
    <property type="component" value="Unassembled WGS sequence"/>
</dbReference>
<sequence length="52" mass="5464">MYLSSVTTALTTLAESEGGEHGSTLNAYAIGAGALGALLLLLWITTRLNRDR</sequence>
<name>A0A1I1FJH9_9ACTN</name>
<feature type="transmembrane region" description="Helical" evidence="1">
    <location>
        <begin position="26"/>
        <end position="44"/>
    </location>
</feature>